<dbReference type="EMBL" id="SMKS01000057">
    <property type="protein sequence ID" value="TDD01759.1"/>
    <property type="molecule type" value="Genomic_DNA"/>
</dbReference>
<name>A0A4R4V8Y0_9PSEU</name>
<sequence length="144" mass="15463">MDVPEVRGPFVGTSAVVVRGGAVLLGRRKGAHGAGEWSFPGGKVDPGEAPEDAAARELAEETGLLATGITTISWTSDVFDDEGLHYVTLHHLITADGEPQVLEPDKVESWTWHPWHALPAPLFTPAHSLVETGWRTPGIRDDGR</sequence>
<dbReference type="CDD" id="cd04678">
    <property type="entry name" value="NUDIX_MTH2_Nudt15"/>
    <property type="match status" value="1"/>
</dbReference>
<keyword evidence="6" id="KW-1185">Reference proteome</keyword>
<reference evidence="5 6" key="1">
    <citation type="submission" date="2019-03" db="EMBL/GenBank/DDBJ databases">
        <title>Draft genome sequences of novel Actinobacteria.</title>
        <authorList>
            <person name="Sahin N."/>
            <person name="Ay H."/>
            <person name="Saygin H."/>
        </authorList>
    </citation>
    <scope>NUCLEOTIDE SEQUENCE [LARGE SCALE GENOMIC DNA]</scope>
    <source>
        <strain evidence="5 6">16K309</strain>
    </source>
</reference>
<dbReference type="InterPro" id="IPR020084">
    <property type="entry name" value="NUDIX_hydrolase_CS"/>
</dbReference>
<dbReference type="Pfam" id="PF00293">
    <property type="entry name" value="NUDIX"/>
    <property type="match status" value="1"/>
</dbReference>
<proteinExistence type="inferred from homology"/>
<dbReference type="Gene3D" id="3.90.79.10">
    <property type="entry name" value="Nucleoside Triphosphate Pyrophosphohydrolase"/>
    <property type="match status" value="1"/>
</dbReference>
<dbReference type="InterPro" id="IPR020476">
    <property type="entry name" value="Nudix_hydrolase"/>
</dbReference>
<comment type="caution">
    <text evidence="5">The sequence shown here is derived from an EMBL/GenBank/DDBJ whole genome shotgun (WGS) entry which is preliminary data.</text>
</comment>
<evidence type="ECO:0000256" key="3">
    <source>
        <dbReference type="RuleBase" id="RU003476"/>
    </source>
</evidence>
<dbReference type="InterPro" id="IPR000086">
    <property type="entry name" value="NUDIX_hydrolase_dom"/>
</dbReference>
<feature type="domain" description="Nudix hydrolase" evidence="4">
    <location>
        <begin position="8"/>
        <end position="137"/>
    </location>
</feature>
<dbReference type="AlphaFoldDB" id="A0A4R4V8Y0"/>
<dbReference type="PANTHER" id="PTHR16099">
    <property type="entry name" value="8-OXO-DGTP DIPHOSPHATES NUDT15"/>
    <property type="match status" value="1"/>
</dbReference>
<dbReference type="SUPFAM" id="SSF55811">
    <property type="entry name" value="Nudix"/>
    <property type="match status" value="1"/>
</dbReference>
<evidence type="ECO:0000313" key="5">
    <source>
        <dbReference type="EMBL" id="TDD01759.1"/>
    </source>
</evidence>
<evidence type="ECO:0000256" key="1">
    <source>
        <dbReference type="ARBA" id="ARBA00005582"/>
    </source>
</evidence>
<protein>
    <submittedName>
        <fullName evidence="5">NUDIX domain-containing protein</fullName>
    </submittedName>
</protein>
<dbReference type="OrthoDB" id="4035289at2"/>
<dbReference type="InterPro" id="IPR015797">
    <property type="entry name" value="NUDIX_hydrolase-like_dom_sf"/>
</dbReference>
<evidence type="ECO:0000256" key="2">
    <source>
        <dbReference type="ARBA" id="ARBA00022801"/>
    </source>
</evidence>
<evidence type="ECO:0000259" key="4">
    <source>
        <dbReference type="PROSITE" id="PS51462"/>
    </source>
</evidence>
<keyword evidence="2 3" id="KW-0378">Hydrolase</keyword>
<dbReference type="PRINTS" id="PR00502">
    <property type="entry name" value="NUDIXFAMILY"/>
</dbReference>
<accession>A0A4R4V8Y0</accession>
<dbReference type="PROSITE" id="PS00893">
    <property type="entry name" value="NUDIX_BOX"/>
    <property type="match status" value="1"/>
</dbReference>
<dbReference type="PANTHER" id="PTHR16099:SF5">
    <property type="entry name" value="NUCLEOTIDE TRIPHOSPHATE DIPHOSPHATASE NUDT15"/>
    <property type="match status" value="1"/>
</dbReference>
<dbReference type="PROSITE" id="PS51462">
    <property type="entry name" value="NUDIX"/>
    <property type="match status" value="1"/>
</dbReference>
<gene>
    <name evidence="5" type="ORF">E1181_24430</name>
</gene>
<dbReference type="GO" id="GO:0016787">
    <property type="term" value="F:hydrolase activity"/>
    <property type="evidence" value="ECO:0007669"/>
    <property type="project" value="UniProtKB-KW"/>
</dbReference>
<dbReference type="RefSeq" id="WP_132678203.1">
    <property type="nucleotide sequence ID" value="NZ_SMKS01000057.1"/>
</dbReference>
<evidence type="ECO:0000313" key="6">
    <source>
        <dbReference type="Proteomes" id="UP000295674"/>
    </source>
</evidence>
<organism evidence="5 6">
    <name type="scientific">Saccharopolyspora terrae</name>
    <dbReference type="NCBI Taxonomy" id="2530384"/>
    <lineage>
        <taxon>Bacteria</taxon>
        <taxon>Bacillati</taxon>
        <taxon>Actinomycetota</taxon>
        <taxon>Actinomycetes</taxon>
        <taxon>Pseudonocardiales</taxon>
        <taxon>Pseudonocardiaceae</taxon>
        <taxon>Saccharopolyspora</taxon>
    </lineage>
</organism>
<comment type="similarity">
    <text evidence="1 3">Belongs to the Nudix hydrolase family.</text>
</comment>
<dbReference type="Proteomes" id="UP000295674">
    <property type="component" value="Unassembled WGS sequence"/>
</dbReference>